<feature type="domain" description="Amidohydrolase-related" evidence="2">
    <location>
        <begin position="1134"/>
        <end position="1206"/>
    </location>
</feature>
<dbReference type="SUPFAM" id="SSF82171">
    <property type="entry name" value="DPP6 N-terminal domain-like"/>
    <property type="match status" value="1"/>
</dbReference>
<dbReference type="InterPro" id="IPR032466">
    <property type="entry name" value="Metal_Hydrolase"/>
</dbReference>
<dbReference type="PANTHER" id="PTHR43135">
    <property type="entry name" value="ALPHA-D-RIBOSE 1-METHYLPHOSPHONATE 5-TRIPHOSPHATE DIPHOSPHATASE"/>
    <property type="match status" value="1"/>
</dbReference>
<accession>A0A4Y7TQ93</accession>
<dbReference type="EMBL" id="QPFP01000006">
    <property type="protein sequence ID" value="TEB36326.1"/>
    <property type="molecule type" value="Genomic_DNA"/>
</dbReference>
<dbReference type="GO" id="GO:0016810">
    <property type="term" value="F:hydrolase activity, acting on carbon-nitrogen (but not peptide) bonds"/>
    <property type="evidence" value="ECO:0007669"/>
    <property type="project" value="InterPro"/>
</dbReference>
<dbReference type="SUPFAM" id="SSF51556">
    <property type="entry name" value="Metallo-dependent hydrolases"/>
    <property type="match status" value="1"/>
</dbReference>
<feature type="region of interest" description="Disordered" evidence="1">
    <location>
        <begin position="1"/>
        <end position="20"/>
    </location>
</feature>
<dbReference type="Gene3D" id="1.20.58.520">
    <property type="entry name" value="Amidohydrolase"/>
    <property type="match status" value="1"/>
</dbReference>
<proteinExistence type="predicted"/>
<dbReference type="InterPro" id="IPR051781">
    <property type="entry name" value="Metallo-dep_Hydrolase"/>
</dbReference>
<dbReference type="InterPro" id="IPR011059">
    <property type="entry name" value="Metal-dep_hydrolase_composite"/>
</dbReference>
<dbReference type="AlphaFoldDB" id="A0A4Y7TQ93"/>
<evidence type="ECO:0000313" key="4">
    <source>
        <dbReference type="Proteomes" id="UP000298030"/>
    </source>
</evidence>
<dbReference type="Gene3D" id="3.30.110.90">
    <property type="entry name" value="Amidohydrolase"/>
    <property type="match status" value="1"/>
</dbReference>
<reference evidence="3 4" key="1">
    <citation type="journal article" date="2019" name="Nat. Ecol. Evol.">
        <title>Megaphylogeny resolves global patterns of mushroom evolution.</title>
        <authorList>
            <person name="Varga T."/>
            <person name="Krizsan K."/>
            <person name="Foldi C."/>
            <person name="Dima B."/>
            <person name="Sanchez-Garcia M."/>
            <person name="Sanchez-Ramirez S."/>
            <person name="Szollosi G.J."/>
            <person name="Szarkandi J.G."/>
            <person name="Papp V."/>
            <person name="Albert L."/>
            <person name="Andreopoulos W."/>
            <person name="Angelini C."/>
            <person name="Antonin V."/>
            <person name="Barry K.W."/>
            <person name="Bougher N.L."/>
            <person name="Buchanan P."/>
            <person name="Buyck B."/>
            <person name="Bense V."/>
            <person name="Catcheside P."/>
            <person name="Chovatia M."/>
            <person name="Cooper J."/>
            <person name="Damon W."/>
            <person name="Desjardin D."/>
            <person name="Finy P."/>
            <person name="Geml J."/>
            <person name="Haridas S."/>
            <person name="Hughes K."/>
            <person name="Justo A."/>
            <person name="Karasinski D."/>
            <person name="Kautmanova I."/>
            <person name="Kiss B."/>
            <person name="Kocsube S."/>
            <person name="Kotiranta H."/>
            <person name="LaButti K.M."/>
            <person name="Lechner B.E."/>
            <person name="Liimatainen K."/>
            <person name="Lipzen A."/>
            <person name="Lukacs Z."/>
            <person name="Mihaltcheva S."/>
            <person name="Morgado L.N."/>
            <person name="Niskanen T."/>
            <person name="Noordeloos M.E."/>
            <person name="Ohm R.A."/>
            <person name="Ortiz-Santana B."/>
            <person name="Ovrebo C."/>
            <person name="Racz N."/>
            <person name="Riley R."/>
            <person name="Savchenko A."/>
            <person name="Shiryaev A."/>
            <person name="Soop K."/>
            <person name="Spirin V."/>
            <person name="Szebenyi C."/>
            <person name="Tomsovsky M."/>
            <person name="Tulloss R.E."/>
            <person name="Uehling J."/>
            <person name="Grigoriev I.V."/>
            <person name="Vagvolgyi C."/>
            <person name="Papp T."/>
            <person name="Martin F.M."/>
            <person name="Miettinen O."/>
            <person name="Hibbett D.S."/>
            <person name="Nagy L.G."/>
        </authorList>
    </citation>
    <scope>NUCLEOTIDE SEQUENCE [LARGE SCALE GENOMIC DNA]</scope>
    <source>
        <strain evidence="3 4">FP101781</strain>
    </source>
</reference>
<gene>
    <name evidence="3" type="ORF">FA13DRAFT_1787784</name>
</gene>
<comment type="caution">
    <text evidence="3">The sequence shown here is derived from an EMBL/GenBank/DDBJ whole genome shotgun (WGS) entry which is preliminary data.</text>
</comment>
<dbReference type="Pfam" id="PF07676">
    <property type="entry name" value="PD40"/>
    <property type="match status" value="1"/>
</dbReference>
<dbReference type="Proteomes" id="UP000298030">
    <property type="component" value="Unassembled WGS sequence"/>
</dbReference>
<name>A0A4Y7TQ93_COPMI</name>
<protein>
    <recommendedName>
        <fullName evidence="2">Amidohydrolase-related domain-containing protein</fullName>
    </recommendedName>
</protein>
<evidence type="ECO:0000259" key="2">
    <source>
        <dbReference type="Pfam" id="PF01979"/>
    </source>
</evidence>
<dbReference type="STRING" id="71717.A0A4Y7TQ93"/>
<dbReference type="Gene3D" id="3.40.50.10910">
    <property type="entry name" value="Amidohydrolase"/>
    <property type="match status" value="1"/>
</dbReference>
<feature type="compositionally biased region" description="Polar residues" evidence="1">
    <location>
        <begin position="1"/>
        <end position="15"/>
    </location>
</feature>
<keyword evidence="4" id="KW-1185">Reference proteome</keyword>
<dbReference type="PANTHER" id="PTHR43135:SF3">
    <property type="entry name" value="ALPHA-D-RIBOSE 1-METHYLPHOSPHONATE 5-TRIPHOSPHATE DIPHOSPHATASE"/>
    <property type="match status" value="1"/>
</dbReference>
<dbReference type="Gene3D" id="2.120.10.30">
    <property type="entry name" value="TolB, C-terminal domain"/>
    <property type="match status" value="2"/>
</dbReference>
<evidence type="ECO:0000256" key="1">
    <source>
        <dbReference type="SAM" id="MobiDB-lite"/>
    </source>
</evidence>
<dbReference type="Pfam" id="PF01979">
    <property type="entry name" value="Amidohydro_1"/>
    <property type="match status" value="1"/>
</dbReference>
<sequence length="1240" mass="136711">MSKYSETSLPLGSSPRQKRHGTAKLLGLPLGRSCACKTARNALSTDPASEWRDDEYPLHQQTPWDISTDFNHPRKLEYDVTEGTWLRLDVHPKSGDIVFDMIGDIYCLPGREVDGKAAHEVEARVVTSGVPHDSDPHFSPEGDRLVFRSDAEHGVENIWVMEWKGCEEMGSSRRDGVNRLEKEGRLGAQRVTNETYRWVSDARFHPSGSKVVATKWYTSSRSLGAGEGWEYLVPSVDDLRKGKPPKIGVESGTRLLGRTLPRGWTSENYGDQQIGPEQVIWGGGDALIFSKNAIDSSEFTYSKDVHSGIYAIFHTNLTSQTTTRLANSFPGSASRPELSRDGRTLAFVRRVRDKQALVFKDLVTGSIHNIWYGLTYDLTTVSAPMGTYPSFAFTPSDDAVIIWAAGQIYKVPITTNEHGEKVGSSEAAPHPIPFKANIVKHLAETLRGGATDLRKLEQRERERVRAFRGLRIDERGEKVVFTAAGVTYLHDVYERDTLPVPVSDSSGPYYSPTFVSGHDDLVLHARWDDTNLTSFEFADIKGAKFSKVEGLPLGRYLSPVLCECRGTHRQIAFVKLAGDALSGDIVATARPGIYIGYVNLGEDVAGGGHKGERRRLSLAPTIAISDLKFIPTEVDTNDPRLSIRFLDGNTKLLVQLSARNFAIDLGAGPDKFGNYPHATLAEGKVSQELAISVRPGSLAADRIAFVDAFQIYLAPGSAVKKGEAVWSKPGNATTELARVSVDGGHDLAWSGDGKKLFWFLGPYLHSIEVYKIPRCSATIKKDKRNFGISCIKDLLYYQEIFITQPTHIAQARHGLNPKQADAADSFTDIVRDSILTIRGGEIESITTLKSVPLEDLKAQGIVIDAAGGFVLPGFIDVHAHWNGFSSPFPAKSWELETFLAYGVTTVHNPSADNVDAFTERSRVEAGYMVGPRIFSVGAVVYNSADSEVYQDATDLEEARSVLRRIKAEGGEYAISYKNYNIPSRASRQRLLLAARNYSMLCVPEGGMNYDWDLTYIIDGMTTVEHALPVPTLYDDVLTLFALSGTGSTPTHLVNYGGAWGEQFVWAHEDIPNDPKLRRFTRHDILEALSESTARPKNSFALFNTSTSVAKMVHKGLRANIGAHGEPPLGLNYHAEMEFTRAGGLTRYETLRAATIDAAETLGLHNSIGSLEAGKLADFVLYPPHVDILEEIEDKSDFTTVGPTRDIFLVGRAGRVWNAETMEEVWPVKGPRQRMPMINAD</sequence>
<dbReference type="OrthoDB" id="194468at2759"/>
<dbReference type="InterPro" id="IPR006680">
    <property type="entry name" value="Amidohydro-rel"/>
</dbReference>
<dbReference type="InterPro" id="IPR011659">
    <property type="entry name" value="WD40"/>
</dbReference>
<evidence type="ECO:0000313" key="3">
    <source>
        <dbReference type="EMBL" id="TEB36326.1"/>
    </source>
</evidence>
<dbReference type="SUPFAM" id="SSF69304">
    <property type="entry name" value="Tricorn protease N-terminal domain"/>
    <property type="match status" value="1"/>
</dbReference>
<organism evidence="3 4">
    <name type="scientific">Coprinellus micaceus</name>
    <name type="common">Glistening ink-cap mushroom</name>
    <name type="synonym">Coprinus micaceus</name>
    <dbReference type="NCBI Taxonomy" id="71717"/>
    <lineage>
        <taxon>Eukaryota</taxon>
        <taxon>Fungi</taxon>
        <taxon>Dikarya</taxon>
        <taxon>Basidiomycota</taxon>
        <taxon>Agaricomycotina</taxon>
        <taxon>Agaricomycetes</taxon>
        <taxon>Agaricomycetidae</taxon>
        <taxon>Agaricales</taxon>
        <taxon>Agaricineae</taxon>
        <taxon>Psathyrellaceae</taxon>
        <taxon>Coprinellus</taxon>
    </lineage>
</organism>
<dbReference type="Gene3D" id="2.30.40.10">
    <property type="entry name" value="Urease, subunit C, domain 1"/>
    <property type="match status" value="1"/>
</dbReference>
<dbReference type="InterPro" id="IPR011042">
    <property type="entry name" value="6-blade_b-propeller_TolB-like"/>
</dbReference>
<dbReference type="SUPFAM" id="SSF51338">
    <property type="entry name" value="Composite domain of metallo-dependent hydrolases"/>
    <property type="match status" value="1"/>
</dbReference>